<dbReference type="GO" id="GO:0008270">
    <property type="term" value="F:zinc ion binding"/>
    <property type="evidence" value="ECO:0007669"/>
    <property type="project" value="UniProtKB-UniRule"/>
</dbReference>
<feature type="non-terminal residue" evidence="10">
    <location>
        <position position="1"/>
    </location>
</feature>
<evidence type="ECO:0000259" key="9">
    <source>
        <dbReference type="PROSITE" id="PS51144"/>
    </source>
</evidence>
<dbReference type="PANTHER" id="PTHR18952:SF265">
    <property type="entry name" value="CARBONIC ANHYDRASE"/>
    <property type="match status" value="1"/>
</dbReference>
<dbReference type="Pfam" id="PF00194">
    <property type="entry name" value="Carb_anhydrase"/>
    <property type="match status" value="1"/>
</dbReference>
<feature type="domain" description="Alpha-carbonic anhydrase" evidence="9">
    <location>
        <begin position="1"/>
        <end position="164"/>
    </location>
</feature>
<comment type="caution">
    <text evidence="10">The sequence shown here is derived from an EMBL/GenBank/DDBJ whole genome shotgun (WGS) entry which is preliminary data.</text>
</comment>
<organism evidence="10 11">
    <name type="scientific">Meganyctiphanes norvegica</name>
    <name type="common">Northern krill</name>
    <name type="synonym">Thysanopoda norvegica</name>
    <dbReference type="NCBI Taxonomy" id="48144"/>
    <lineage>
        <taxon>Eukaryota</taxon>
        <taxon>Metazoa</taxon>
        <taxon>Ecdysozoa</taxon>
        <taxon>Arthropoda</taxon>
        <taxon>Crustacea</taxon>
        <taxon>Multicrustacea</taxon>
        <taxon>Malacostraca</taxon>
        <taxon>Eumalacostraca</taxon>
        <taxon>Eucarida</taxon>
        <taxon>Euphausiacea</taxon>
        <taxon>Euphausiidae</taxon>
        <taxon>Meganyctiphanes</taxon>
    </lineage>
</organism>
<dbReference type="Proteomes" id="UP001497623">
    <property type="component" value="Unassembled WGS sequence"/>
</dbReference>
<dbReference type="CDD" id="cd00326">
    <property type="entry name" value="alpha_CA"/>
    <property type="match status" value="1"/>
</dbReference>
<gene>
    <name evidence="10" type="ORF">MNOR_LOCUS7638</name>
</gene>
<dbReference type="InterPro" id="IPR018338">
    <property type="entry name" value="Carbonic_anhydrase_a-class_CS"/>
</dbReference>
<evidence type="ECO:0000256" key="7">
    <source>
        <dbReference type="ARBA" id="ARBA00048348"/>
    </source>
</evidence>
<dbReference type="Gene3D" id="3.10.200.10">
    <property type="entry name" value="Alpha carbonic anhydrase"/>
    <property type="match status" value="1"/>
</dbReference>
<proteinExistence type="inferred from homology"/>
<evidence type="ECO:0000256" key="1">
    <source>
        <dbReference type="ARBA" id="ARBA00002904"/>
    </source>
</evidence>
<dbReference type="EC" id="4.2.1.1" evidence="3 8"/>
<protein>
    <recommendedName>
        <fullName evidence="3 8">Carbonic anhydrase</fullName>
        <ecNumber evidence="3 8">4.2.1.1</ecNumber>
    </recommendedName>
</protein>
<comment type="function">
    <text evidence="1 8">Reversible hydration of carbon dioxide.</text>
</comment>
<dbReference type="AlphaFoldDB" id="A0AAV2Q5A4"/>
<accession>A0AAV2Q5A4</accession>
<keyword evidence="11" id="KW-1185">Reference proteome</keyword>
<evidence type="ECO:0000256" key="3">
    <source>
        <dbReference type="ARBA" id="ARBA00012925"/>
    </source>
</evidence>
<comment type="catalytic activity">
    <reaction evidence="7 8">
        <text>hydrogencarbonate + H(+) = CO2 + H2O</text>
        <dbReference type="Rhea" id="RHEA:10748"/>
        <dbReference type="ChEBI" id="CHEBI:15377"/>
        <dbReference type="ChEBI" id="CHEBI:15378"/>
        <dbReference type="ChEBI" id="CHEBI:16526"/>
        <dbReference type="ChEBI" id="CHEBI:17544"/>
        <dbReference type="EC" id="4.2.1.1"/>
    </reaction>
</comment>
<comment type="similarity">
    <text evidence="2 8">Belongs to the alpha-carbonic anhydrase family.</text>
</comment>
<dbReference type="SUPFAM" id="SSF51069">
    <property type="entry name" value="Carbonic anhydrase"/>
    <property type="match status" value="1"/>
</dbReference>
<dbReference type="InterPro" id="IPR023561">
    <property type="entry name" value="Carbonic_anhydrase_a-class"/>
</dbReference>
<evidence type="ECO:0000256" key="4">
    <source>
        <dbReference type="ARBA" id="ARBA00022723"/>
    </source>
</evidence>
<keyword evidence="4 8" id="KW-0479">Metal-binding</keyword>
<dbReference type="PANTHER" id="PTHR18952">
    <property type="entry name" value="CARBONIC ANHYDRASE"/>
    <property type="match status" value="1"/>
</dbReference>
<dbReference type="GO" id="GO:0004089">
    <property type="term" value="F:carbonate dehydratase activity"/>
    <property type="evidence" value="ECO:0007669"/>
    <property type="project" value="UniProtKB-UniRule"/>
</dbReference>
<dbReference type="InterPro" id="IPR036398">
    <property type="entry name" value="CA_dom_sf"/>
</dbReference>
<evidence type="ECO:0000313" key="11">
    <source>
        <dbReference type="Proteomes" id="UP001497623"/>
    </source>
</evidence>
<dbReference type="GO" id="GO:0005886">
    <property type="term" value="C:plasma membrane"/>
    <property type="evidence" value="ECO:0007669"/>
    <property type="project" value="TreeGrafter"/>
</dbReference>
<evidence type="ECO:0000256" key="6">
    <source>
        <dbReference type="ARBA" id="ARBA00023239"/>
    </source>
</evidence>
<evidence type="ECO:0000256" key="5">
    <source>
        <dbReference type="ARBA" id="ARBA00022833"/>
    </source>
</evidence>
<evidence type="ECO:0000313" key="10">
    <source>
        <dbReference type="EMBL" id="CAL4069105.1"/>
    </source>
</evidence>
<name>A0AAV2Q5A4_MEGNR</name>
<dbReference type="InterPro" id="IPR001148">
    <property type="entry name" value="CA_dom"/>
</dbReference>
<dbReference type="PROSITE" id="PS51144">
    <property type="entry name" value="ALPHA_CA_2"/>
    <property type="match status" value="1"/>
</dbReference>
<dbReference type="SMART" id="SM01057">
    <property type="entry name" value="Carb_anhydrase"/>
    <property type="match status" value="1"/>
</dbReference>
<reference evidence="10 11" key="1">
    <citation type="submission" date="2024-05" db="EMBL/GenBank/DDBJ databases">
        <authorList>
            <person name="Wallberg A."/>
        </authorList>
    </citation>
    <scope>NUCLEOTIDE SEQUENCE [LARGE SCALE GENOMIC DNA]</scope>
</reference>
<keyword evidence="6 8" id="KW-0456">Lyase</keyword>
<sequence>FAQMHFHWGSESSLGSEHTIDGVRYPLELHIISYKSSYGGLAEAISQPDGLANIAVLFEITTESNAALTPLLNALMTIPDAGDYGEVKNPYPIRAFLPKDTRKFYRYEGSLTTPSCNEVVVWTIFDTTAKVSENQLRILRSMKTGTGVKLVNNFRPPQALNNRK</sequence>
<comment type="cofactor">
    <cofactor evidence="8">
        <name>Zn(2+)</name>
        <dbReference type="ChEBI" id="CHEBI:29105"/>
    </cofactor>
</comment>
<feature type="non-terminal residue" evidence="10">
    <location>
        <position position="164"/>
    </location>
</feature>
<dbReference type="PROSITE" id="PS00162">
    <property type="entry name" value="ALPHA_CA_1"/>
    <property type="match status" value="1"/>
</dbReference>
<keyword evidence="5 8" id="KW-0862">Zinc</keyword>
<evidence type="ECO:0000256" key="2">
    <source>
        <dbReference type="ARBA" id="ARBA00010718"/>
    </source>
</evidence>
<evidence type="ECO:0000256" key="8">
    <source>
        <dbReference type="RuleBase" id="RU367011"/>
    </source>
</evidence>
<dbReference type="EMBL" id="CAXKWB010003401">
    <property type="protein sequence ID" value="CAL4069105.1"/>
    <property type="molecule type" value="Genomic_DNA"/>
</dbReference>